<evidence type="ECO:0000256" key="6">
    <source>
        <dbReference type="ARBA" id="ARBA00023136"/>
    </source>
</evidence>
<keyword evidence="4 9" id="KW-0732">Signal</keyword>
<dbReference type="InterPro" id="IPR040241">
    <property type="entry name" value="TRP_Flc/Pkd2-like"/>
</dbReference>
<keyword evidence="3 8" id="KW-0812">Transmembrane</keyword>
<dbReference type="GO" id="GO:0055085">
    <property type="term" value="P:transmembrane transport"/>
    <property type="evidence" value="ECO:0007669"/>
    <property type="project" value="TreeGrafter"/>
</dbReference>
<evidence type="ECO:0000256" key="8">
    <source>
        <dbReference type="SAM" id="Phobius"/>
    </source>
</evidence>
<reference evidence="11" key="1">
    <citation type="journal article" date="2020" name="bioRxiv">
        <title>Whole genome comparisons of ergot fungi reveals the divergence and evolution of species within the genus Claviceps are the result of varying mechanisms driving genome evolution and host range expansion.</title>
        <authorList>
            <person name="Wyka S.A."/>
            <person name="Mondo S.J."/>
            <person name="Liu M."/>
            <person name="Dettman J."/>
            <person name="Nalam V."/>
            <person name="Broders K.D."/>
        </authorList>
    </citation>
    <scope>NUCLEOTIDE SEQUENCE</scope>
    <source>
        <strain evidence="11">CCC 602</strain>
    </source>
</reference>
<feature type="domain" description="ML-like" evidence="10">
    <location>
        <begin position="22"/>
        <end position="162"/>
    </location>
</feature>
<keyword evidence="5 8" id="KW-1133">Transmembrane helix</keyword>
<dbReference type="PANTHER" id="PTHR31145:SF2">
    <property type="entry name" value="FLAVIN CARRIER PROTEIN 2"/>
    <property type="match status" value="1"/>
</dbReference>
<keyword evidence="6 8" id="KW-0472">Membrane</keyword>
<feature type="chain" id="PRO_5040137900" description="ML-like domain-containing protein" evidence="9">
    <location>
        <begin position="21"/>
        <end position="754"/>
    </location>
</feature>
<evidence type="ECO:0000256" key="1">
    <source>
        <dbReference type="ARBA" id="ARBA00004141"/>
    </source>
</evidence>
<evidence type="ECO:0000313" key="11">
    <source>
        <dbReference type="EMBL" id="KAG6011350.1"/>
    </source>
</evidence>
<comment type="similarity">
    <text evidence="2">Belongs to the transient receptor potential (TRP) ion channel family.</text>
</comment>
<accession>A0A9P7ND72</accession>
<dbReference type="Pfam" id="PF14558">
    <property type="entry name" value="TRP_N"/>
    <property type="match status" value="1"/>
</dbReference>
<sequence length="754" mass="81270">MRWFANAVAAMALLPSLVASERMLLSNSLNSCQPDSRFEASLFKVVFTPANNSADIDLVATSSVQGKVMFDLAVVVYGLPLIKKTLNPCDVKGLDGICPMIPGKTKLSFNIPVSGDAVKNLPGIAFSIPDLDAMVRVKMNLTDGNTQIACVEAQISNGKTVDAKGIKWATAIIAALALLASGVVSGRGHLNTAAHVASNSLSLFGYFQAQAIIGLSSVRLPPIVQSWTQNFQWSMGIIHVPFMQNIFTWYQRATGGTPANIFSTLHTISVQVQKRAVSLLSDPVVERASRLMRRGNIQSEAGSYVVYGIQRVAYRSKIETTNLFMTGLTFFCLFIVITAIGVAVFKGVIELCAAAGMLAKDRFLEFRNGWRVILKGIMFRLCLIGFPQIIILCFWELTQIDSSAEAILAVVFVLAVSVILGWGTSKVILIARRSIAMHQNPAYILFSDPQCLNKWGFLYIQFRASAYYFVVPTLVYIFLKSLVVSFGQQAGIVQAIGFVILELVALIASSVLRPWMDKSTNSFNIGIYAINFVNSTFLIIFSDVLGAPGIVRGSIGVVFFILNAIFSLTLLLMVLTSTAVTFFRKNPDARYQVMADDRASFMRSQSHVNASTELDALAVTARGGKGGYKSGLDLDEDDGHLHPGHGINRTASPASPVNPSMPLFPANRAQSPFRPASPAGPPPSSAAGRPPTSHASRPPTSHAGYSPNSPAGRPPTSPATSLPPAGFPTGPPPPQSPYRQVNNSSPWKRGAGYE</sequence>
<feature type="transmembrane region" description="Helical" evidence="8">
    <location>
        <begin position="557"/>
        <end position="583"/>
    </location>
</feature>
<feature type="compositionally biased region" description="Polar residues" evidence="7">
    <location>
        <begin position="649"/>
        <end position="658"/>
    </location>
</feature>
<dbReference type="EMBL" id="SRPW01000895">
    <property type="protein sequence ID" value="KAG6011350.1"/>
    <property type="molecule type" value="Genomic_DNA"/>
</dbReference>
<feature type="transmembrane region" description="Helical" evidence="8">
    <location>
        <begin position="403"/>
        <end position="423"/>
    </location>
</feature>
<feature type="compositionally biased region" description="Pro residues" evidence="7">
    <location>
        <begin position="725"/>
        <end position="736"/>
    </location>
</feature>
<evidence type="ECO:0000259" key="10">
    <source>
        <dbReference type="SMART" id="SM01320"/>
    </source>
</evidence>
<feature type="transmembrane region" description="Helical" evidence="8">
    <location>
        <begin position="323"/>
        <end position="356"/>
    </location>
</feature>
<feature type="region of interest" description="Disordered" evidence="7">
    <location>
        <begin position="628"/>
        <end position="754"/>
    </location>
</feature>
<evidence type="ECO:0000313" key="12">
    <source>
        <dbReference type="Proteomes" id="UP000748025"/>
    </source>
</evidence>
<dbReference type="Pfam" id="PF06011">
    <property type="entry name" value="TRP"/>
    <property type="match status" value="1"/>
</dbReference>
<proteinExistence type="inferred from homology"/>
<dbReference type="GO" id="GO:0009272">
    <property type="term" value="P:fungal-type cell wall biogenesis"/>
    <property type="evidence" value="ECO:0007669"/>
    <property type="project" value="TreeGrafter"/>
</dbReference>
<feature type="transmembrane region" description="Helical" evidence="8">
    <location>
        <begin position="466"/>
        <end position="486"/>
    </location>
</feature>
<keyword evidence="12" id="KW-1185">Reference proteome</keyword>
<evidence type="ECO:0000256" key="4">
    <source>
        <dbReference type="ARBA" id="ARBA00022729"/>
    </source>
</evidence>
<evidence type="ECO:0000256" key="7">
    <source>
        <dbReference type="SAM" id="MobiDB-lite"/>
    </source>
</evidence>
<comment type="caution">
    <text evidence="11">The sequence shown here is derived from an EMBL/GenBank/DDBJ whole genome shotgun (WGS) entry which is preliminary data.</text>
</comment>
<feature type="transmembrane region" description="Helical" evidence="8">
    <location>
        <begin position="492"/>
        <end position="513"/>
    </location>
</feature>
<feature type="transmembrane region" description="Helical" evidence="8">
    <location>
        <begin position="525"/>
        <end position="551"/>
    </location>
</feature>
<gene>
    <name evidence="11" type="ORF">E4U43_008365</name>
</gene>
<evidence type="ECO:0000256" key="3">
    <source>
        <dbReference type="ARBA" id="ARBA00022692"/>
    </source>
</evidence>
<feature type="transmembrane region" description="Helical" evidence="8">
    <location>
        <begin position="377"/>
        <end position="397"/>
    </location>
</feature>
<dbReference type="GO" id="GO:0016020">
    <property type="term" value="C:membrane"/>
    <property type="evidence" value="ECO:0007669"/>
    <property type="project" value="UniProtKB-SubCell"/>
</dbReference>
<name>A0A9P7ND72_9HYPO</name>
<organism evidence="11 12">
    <name type="scientific">Claviceps pusilla</name>
    <dbReference type="NCBI Taxonomy" id="123648"/>
    <lineage>
        <taxon>Eukaryota</taxon>
        <taxon>Fungi</taxon>
        <taxon>Dikarya</taxon>
        <taxon>Ascomycota</taxon>
        <taxon>Pezizomycotina</taxon>
        <taxon>Sordariomycetes</taxon>
        <taxon>Hypocreomycetidae</taxon>
        <taxon>Hypocreales</taxon>
        <taxon>Clavicipitaceae</taxon>
        <taxon>Claviceps</taxon>
    </lineage>
</organism>
<evidence type="ECO:0000256" key="5">
    <source>
        <dbReference type="ARBA" id="ARBA00022989"/>
    </source>
</evidence>
<dbReference type="AlphaFoldDB" id="A0A9P7ND72"/>
<dbReference type="InterPro" id="IPR032800">
    <property type="entry name" value="TRP_N"/>
</dbReference>
<dbReference type="Proteomes" id="UP000748025">
    <property type="component" value="Unassembled WGS sequence"/>
</dbReference>
<protein>
    <recommendedName>
        <fullName evidence="10">ML-like domain-containing protein</fullName>
    </recommendedName>
</protein>
<feature type="signal peptide" evidence="9">
    <location>
        <begin position="1"/>
        <end position="20"/>
    </location>
</feature>
<evidence type="ECO:0000256" key="9">
    <source>
        <dbReference type="SAM" id="SignalP"/>
    </source>
</evidence>
<dbReference type="OrthoDB" id="5212126at2759"/>
<dbReference type="PANTHER" id="PTHR31145">
    <property type="entry name" value="INTEGRAL MEMBRANE PROTEIN (AFU_ORTHOLOGUE AFUA_7G01610)"/>
    <property type="match status" value="1"/>
</dbReference>
<evidence type="ECO:0000256" key="2">
    <source>
        <dbReference type="ARBA" id="ARBA00010642"/>
    </source>
</evidence>
<dbReference type="InterPro" id="IPR010308">
    <property type="entry name" value="TRP_C"/>
</dbReference>
<comment type="subcellular location">
    <subcellularLocation>
        <location evidence="1">Membrane</location>
        <topology evidence="1">Multi-pass membrane protein</topology>
    </subcellularLocation>
</comment>
<dbReference type="SMART" id="SM01320">
    <property type="entry name" value="TRP_N"/>
    <property type="match status" value="1"/>
</dbReference>